<dbReference type="AlphaFoldDB" id="A0A6J5WUM1"/>
<proteinExistence type="predicted"/>
<dbReference type="EMBL" id="CAEKKB010000003">
    <property type="protein sequence ID" value="CAB4304051.1"/>
    <property type="molecule type" value="Genomic_DNA"/>
</dbReference>
<keyword evidence="2" id="KW-1185">Reference proteome</keyword>
<evidence type="ECO:0000313" key="1">
    <source>
        <dbReference type="EMBL" id="CAB4304051.1"/>
    </source>
</evidence>
<evidence type="ECO:0000313" key="2">
    <source>
        <dbReference type="Proteomes" id="UP000507245"/>
    </source>
</evidence>
<dbReference type="Proteomes" id="UP000507245">
    <property type="component" value="Unassembled WGS sequence"/>
</dbReference>
<name>A0A6J5WUM1_PRUAR</name>
<organism evidence="1 2">
    <name type="scientific">Prunus armeniaca</name>
    <name type="common">Apricot</name>
    <name type="synonym">Armeniaca vulgaris</name>
    <dbReference type="NCBI Taxonomy" id="36596"/>
    <lineage>
        <taxon>Eukaryota</taxon>
        <taxon>Viridiplantae</taxon>
        <taxon>Streptophyta</taxon>
        <taxon>Embryophyta</taxon>
        <taxon>Tracheophyta</taxon>
        <taxon>Spermatophyta</taxon>
        <taxon>Magnoliopsida</taxon>
        <taxon>eudicotyledons</taxon>
        <taxon>Gunneridae</taxon>
        <taxon>Pentapetalae</taxon>
        <taxon>rosids</taxon>
        <taxon>fabids</taxon>
        <taxon>Rosales</taxon>
        <taxon>Rosaceae</taxon>
        <taxon>Amygdaloideae</taxon>
        <taxon>Amygdaleae</taxon>
        <taxon>Prunus</taxon>
    </lineage>
</organism>
<accession>A0A6J5WUM1</accession>
<reference evidence="2" key="1">
    <citation type="journal article" date="2020" name="Genome Biol.">
        <title>Gamete binning: chromosome-level and haplotype-resolved genome assembly enabled by high-throughput single-cell sequencing of gamete genomes.</title>
        <authorList>
            <person name="Campoy J.A."/>
            <person name="Sun H."/>
            <person name="Goel M."/>
            <person name="Jiao W.-B."/>
            <person name="Folz-Donahue K."/>
            <person name="Wang N."/>
            <person name="Rubio M."/>
            <person name="Liu C."/>
            <person name="Kukat C."/>
            <person name="Ruiz D."/>
            <person name="Huettel B."/>
            <person name="Schneeberger K."/>
        </authorList>
    </citation>
    <scope>NUCLEOTIDE SEQUENCE [LARGE SCALE GENOMIC DNA]</scope>
    <source>
        <strain evidence="2">cv. Rojo Pasion</strain>
    </source>
</reference>
<dbReference type="OrthoDB" id="10620392at2759"/>
<sequence>MYGLSSKCQVDLEVLVDKFKKFGASSQEFEMLPELETKLAQEKKILEAHHKDYTDNEIMLRQVDWHLKTLEARLQQVLEQKAAD</sequence>
<gene>
    <name evidence="1" type="ORF">ORAREDHAP_LOCUS21268</name>
</gene>
<protein>
    <submittedName>
        <fullName evidence="1">Uncharacterized protein</fullName>
    </submittedName>
</protein>